<keyword evidence="9" id="KW-0560">Oxidoreductase</keyword>
<dbReference type="PANTHER" id="PTHR32361">
    <property type="entry name" value="FERRIC/CUPRIC REDUCTASE TRANSMEMBRANE COMPONENT"/>
    <property type="match status" value="1"/>
</dbReference>
<evidence type="ECO:0000256" key="14">
    <source>
        <dbReference type="SAM" id="Phobius"/>
    </source>
</evidence>
<dbReference type="GO" id="GO:0052851">
    <property type="term" value="F:ferric-chelate reductase (NADPH) activity"/>
    <property type="evidence" value="ECO:0007669"/>
    <property type="project" value="UniProtKB-EC"/>
</dbReference>
<dbReference type="InterPro" id="IPR013112">
    <property type="entry name" value="FAD-bd_8"/>
</dbReference>
<keyword evidence="8 14" id="KW-1133">Transmembrane helix</keyword>
<dbReference type="InterPro" id="IPR039261">
    <property type="entry name" value="FNR_nucleotide-bd"/>
</dbReference>
<keyword evidence="12" id="KW-0325">Glycoprotein</keyword>
<dbReference type="InterPro" id="IPR017938">
    <property type="entry name" value="Riboflavin_synthase-like_b-brl"/>
</dbReference>
<organism evidence="16 17">
    <name type="scientific">Clathrus columnatus</name>
    <dbReference type="NCBI Taxonomy" id="1419009"/>
    <lineage>
        <taxon>Eukaryota</taxon>
        <taxon>Fungi</taxon>
        <taxon>Dikarya</taxon>
        <taxon>Basidiomycota</taxon>
        <taxon>Agaricomycotina</taxon>
        <taxon>Agaricomycetes</taxon>
        <taxon>Phallomycetidae</taxon>
        <taxon>Phallales</taxon>
        <taxon>Clathraceae</taxon>
        <taxon>Clathrus</taxon>
    </lineage>
</organism>
<accession>A0AAV5A3A0</accession>
<dbReference type="InterPro" id="IPR017927">
    <property type="entry name" value="FAD-bd_FR_type"/>
</dbReference>
<dbReference type="GO" id="GO:0006879">
    <property type="term" value="P:intracellular iron ion homeostasis"/>
    <property type="evidence" value="ECO:0007669"/>
    <property type="project" value="TreeGrafter"/>
</dbReference>
<feature type="transmembrane region" description="Helical" evidence="14">
    <location>
        <begin position="97"/>
        <end position="117"/>
    </location>
</feature>
<dbReference type="Pfam" id="PF08022">
    <property type="entry name" value="FAD_binding_8"/>
    <property type="match status" value="1"/>
</dbReference>
<comment type="catalytic activity">
    <reaction evidence="13">
        <text>2 a Fe(II)-siderophore + NADP(+) + H(+) = 2 a Fe(III)-siderophore + NADPH</text>
        <dbReference type="Rhea" id="RHEA:28795"/>
        <dbReference type="Rhea" id="RHEA-COMP:11342"/>
        <dbReference type="Rhea" id="RHEA-COMP:11344"/>
        <dbReference type="ChEBI" id="CHEBI:15378"/>
        <dbReference type="ChEBI" id="CHEBI:29033"/>
        <dbReference type="ChEBI" id="CHEBI:29034"/>
        <dbReference type="ChEBI" id="CHEBI:57783"/>
        <dbReference type="ChEBI" id="CHEBI:58349"/>
        <dbReference type="EC" id="1.16.1.9"/>
    </reaction>
</comment>
<dbReference type="PANTHER" id="PTHR32361:SF9">
    <property type="entry name" value="FERRIC REDUCTASE TRANSMEMBRANE COMPONENT 3-RELATED"/>
    <property type="match status" value="1"/>
</dbReference>
<evidence type="ECO:0000256" key="9">
    <source>
        <dbReference type="ARBA" id="ARBA00023002"/>
    </source>
</evidence>
<dbReference type="GO" id="GO:0005886">
    <property type="term" value="C:plasma membrane"/>
    <property type="evidence" value="ECO:0007669"/>
    <property type="project" value="UniProtKB-SubCell"/>
</dbReference>
<dbReference type="AlphaFoldDB" id="A0AAV5A3A0"/>
<feature type="transmembrane region" description="Helical" evidence="14">
    <location>
        <begin position="137"/>
        <end position="157"/>
    </location>
</feature>
<keyword evidence="17" id="KW-1185">Reference proteome</keyword>
<dbReference type="PROSITE" id="PS51384">
    <property type="entry name" value="FAD_FR"/>
    <property type="match status" value="1"/>
</dbReference>
<evidence type="ECO:0000256" key="3">
    <source>
        <dbReference type="ARBA" id="ARBA00012668"/>
    </source>
</evidence>
<evidence type="ECO:0000259" key="15">
    <source>
        <dbReference type="PROSITE" id="PS51384"/>
    </source>
</evidence>
<dbReference type="GO" id="GO:0006826">
    <property type="term" value="P:iron ion transport"/>
    <property type="evidence" value="ECO:0007669"/>
    <property type="project" value="TreeGrafter"/>
</dbReference>
<gene>
    <name evidence="16" type="ORF">Clacol_002949</name>
</gene>
<reference evidence="16" key="1">
    <citation type="submission" date="2021-10" db="EMBL/GenBank/DDBJ databases">
        <title>De novo Genome Assembly of Clathrus columnatus (Basidiomycota, Fungi) Using Illumina and Nanopore Sequence Data.</title>
        <authorList>
            <person name="Ogiso-Tanaka E."/>
            <person name="Itagaki H."/>
            <person name="Hosoya T."/>
            <person name="Hosaka K."/>
        </authorList>
    </citation>
    <scope>NUCLEOTIDE SEQUENCE</scope>
    <source>
        <strain evidence="16">MO-923</strain>
    </source>
</reference>
<dbReference type="InterPro" id="IPR051410">
    <property type="entry name" value="Ferric/Cupric_Reductase"/>
</dbReference>
<evidence type="ECO:0000256" key="2">
    <source>
        <dbReference type="ARBA" id="ARBA00006278"/>
    </source>
</evidence>
<keyword evidence="5" id="KW-1003">Cell membrane</keyword>
<proteinExistence type="inferred from homology"/>
<feature type="transmembrane region" description="Helical" evidence="14">
    <location>
        <begin position="178"/>
        <end position="201"/>
    </location>
</feature>
<keyword evidence="4" id="KW-0813">Transport</keyword>
<dbReference type="Proteomes" id="UP001050691">
    <property type="component" value="Unassembled WGS sequence"/>
</dbReference>
<keyword evidence="6 14" id="KW-0812">Transmembrane</keyword>
<comment type="similarity">
    <text evidence="2">Belongs to the ferric reductase (FRE) family.</text>
</comment>
<dbReference type="Pfam" id="PF08030">
    <property type="entry name" value="NAD_binding_6"/>
    <property type="match status" value="1"/>
</dbReference>
<evidence type="ECO:0000256" key="12">
    <source>
        <dbReference type="ARBA" id="ARBA00023180"/>
    </source>
</evidence>
<keyword evidence="11 14" id="KW-0472">Membrane</keyword>
<name>A0AAV5A3A0_9AGAM</name>
<evidence type="ECO:0000256" key="13">
    <source>
        <dbReference type="ARBA" id="ARBA00048483"/>
    </source>
</evidence>
<evidence type="ECO:0000256" key="7">
    <source>
        <dbReference type="ARBA" id="ARBA00022982"/>
    </source>
</evidence>
<evidence type="ECO:0000256" key="4">
    <source>
        <dbReference type="ARBA" id="ARBA00022448"/>
    </source>
</evidence>
<dbReference type="InterPro" id="IPR013121">
    <property type="entry name" value="Fe_red_NAD-bd_6"/>
</dbReference>
<dbReference type="EMBL" id="BPWL01000003">
    <property type="protein sequence ID" value="GJJ08730.1"/>
    <property type="molecule type" value="Genomic_DNA"/>
</dbReference>
<keyword evidence="7" id="KW-0249">Electron transport</keyword>
<dbReference type="SFLD" id="SFLDS00052">
    <property type="entry name" value="Ferric_Reductase_Domain"/>
    <property type="match status" value="1"/>
</dbReference>
<evidence type="ECO:0000256" key="5">
    <source>
        <dbReference type="ARBA" id="ARBA00022475"/>
    </source>
</evidence>
<comment type="caution">
    <text evidence="16">The sequence shown here is derived from an EMBL/GenBank/DDBJ whole genome shotgun (WGS) entry which is preliminary data.</text>
</comment>
<evidence type="ECO:0000256" key="1">
    <source>
        <dbReference type="ARBA" id="ARBA00004651"/>
    </source>
</evidence>
<evidence type="ECO:0000313" key="16">
    <source>
        <dbReference type="EMBL" id="GJJ08730.1"/>
    </source>
</evidence>
<evidence type="ECO:0000256" key="10">
    <source>
        <dbReference type="ARBA" id="ARBA00023065"/>
    </source>
</evidence>
<keyword evidence="10" id="KW-0406">Ion transport</keyword>
<evidence type="ECO:0000313" key="17">
    <source>
        <dbReference type="Proteomes" id="UP001050691"/>
    </source>
</evidence>
<dbReference type="SUPFAM" id="SSF63380">
    <property type="entry name" value="Riboflavin synthase domain-like"/>
    <property type="match status" value="1"/>
</dbReference>
<dbReference type="InterPro" id="IPR013130">
    <property type="entry name" value="Fe3_Rdtase_TM_dom"/>
</dbReference>
<evidence type="ECO:0000256" key="8">
    <source>
        <dbReference type="ARBA" id="ARBA00022989"/>
    </source>
</evidence>
<dbReference type="EC" id="1.16.1.9" evidence="3"/>
<feature type="domain" description="FAD-binding FR-type" evidence="15">
    <location>
        <begin position="221"/>
        <end position="340"/>
    </location>
</feature>
<dbReference type="SUPFAM" id="SSF52343">
    <property type="entry name" value="Ferredoxin reductase-like, C-terminal NADP-linked domain"/>
    <property type="match status" value="1"/>
</dbReference>
<evidence type="ECO:0000256" key="11">
    <source>
        <dbReference type="ARBA" id="ARBA00023136"/>
    </source>
</evidence>
<dbReference type="Pfam" id="PF01794">
    <property type="entry name" value="Ferric_reduct"/>
    <property type="match status" value="1"/>
</dbReference>
<feature type="transmembrane region" description="Helical" evidence="14">
    <location>
        <begin position="31"/>
        <end position="56"/>
    </location>
</feature>
<dbReference type="GO" id="GO:0015677">
    <property type="term" value="P:copper ion import"/>
    <property type="evidence" value="ECO:0007669"/>
    <property type="project" value="TreeGrafter"/>
</dbReference>
<dbReference type="Gene3D" id="3.40.50.80">
    <property type="entry name" value="Nucleotide-binding domain of ferredoxin-NADP reductase (FNR) module"/>
    <property type="match status" value="1"/>
</dbReference>
<sequence length="519" mass="58185">MAIGDNSSNNASSGPLVENVVALELAFSYSFRLWLCICAFIGVLFISHIVTLLVYYSCKQGIVKESNGLTKFGRTFHSIVNVFRIVLYRVTISTGYYRWNVAEGCVILGYLLILLVWEFVNCYNPTTGTTLDVQYWSIRAGVMAINQLALLQILTAKNNVVSLLTGITYEKLQIFHRVLGRISLGFALTVAFIPSFVFWALDRTMRFARTVLNYIRSRCYSRNTNGEIDTIRLVSGSVVLITLHRKMDWKAGQNVFLTIPAVSRSPFEAHPFTIATIPDPPINKDLKEGADYNEKELWFIIRAKDGFTRRLVQWATQSQATAPRLPITFVDGPYGNPPDVDAFKNVILIAGGTGVSFTLPLFQNIVKNAGQIKKSLCRSVAFHWIVPHYDDLNWIASPLLETFKVVVESLQIDVHFYVTRHHASETSTADQGILELHLSPIRSEPLIHEFITVNLKKPEVQTLLHQTINAVDGSTIVVVSGPASLANDVRQSLGFSLYRKPSAFNGANEIYLHVESDYE</sequence>
<comment type="subcellular location">
    <subcellularLocation>
        <location evidence="1">Cell membrane</location>
        <topology evidence="1">Multi-pass membrane protein</topology>
    </subcellularLocation>
</comment>
<protein>
    <recommendedName>
        <fullName evidence="3">ferric-chelate reductase (NADPH)</fullName>
        <ecNumber evidence="3">1.16.1.9</ecNumber>
    </recommendedName>
</protein>
<evidence type="ECO:0000256" key="6">
    <source>
        <dbReference type="ARBA" id="ARBA00022692"/>
    </source>
</evidence>
<dbReference type="CDD" id="cd06186">
    <property type="entry name" value="NOX_Duox_like_FAD_NADP"/>
    <property type="match status" value="1"/>
</dbReference>